<evidence type="ECO:0000256" key="14">
    <source>
        <dbReference type="RuleBase" id="RU000356"/>
    </source>
</evidence>
<keyword evidence="4" id="KW-0216">Detoxification</keyword>
<comment type="similarity">
    <text evidence="14">Belongs to the globin family.</text>
</comment>
<dbReference type="Pfam" id="PF00175">
    <property type="entry name" value="NAD_binding_1"/>
    <property type="match status" value="1"/>
</dbReference>
<evidence type="ECO:0000256" key="1">
    <source>
        <dbReference type="ARBA" id="ARBA00001970"/>
    </source>
</evidence>
<dbReference type="InterPro" id="IPR000971">
    <property type="entry name" value="Globin"/>
</dbReference>
<evidence type="ECO:0000256" key="12">
    <source>
        <dbReference type="ARBA" id="ARBA00048649"/>
    </source>
</evidence>
<comment type="similarity">
    <text evidence="2">In the C-terminal section; belongs to the flavoprotein pyridine nucleotide cytochrome reductase family.</text>
</comment>
<evidence type="ECO:0000256" key="2">
    <source>
        <dbReference type="ARBA" id="ARBA00006401"/>
    </source>
</evidence>
<evidence type="ECO:0000256" key="5">
    <source>
        <dbReference type="ARBA" id="ARBA00022617"/>
    </source>
</evidence>
<dbReference type="InterPro" id="IPR001433">
    <property type="entry name" value="OxRdtase_FAD/NAD-bd"/>
</dbReference>
<comment type="catalytic activity">
    <reaction evidence="12">
        <text>2 nitric oxide + NADH + 2 O2 = 2 nitrate + NAD(+) + H(+)</text>
        <dbReference type="Rhea" id="RHEA:19469"/>
        <dbReference type="ChEBI" id="CHEBI:15378"/>
        <dbReference type="ChEBI" id="CHEBI:15379"/>
        <dbReference type="ChEBI" id="CHEBI:16480"/>
        <dbReference type="ChEBI" id="CHEBI:17632"/>
        <dbReference type="ChEBI" id="CHEBI:57540"/>
        <dbReference type="ChEBI" id="CHEBI:57945"/>
        <dbReference type="EC" id="1.14.12.17"/>
    </reaction>
</comment>
<dbReference type="EC" id="1.14.12.17" evidence="3"/>
<dbReference type="GO" id="GO:0009636">
    <property type="term" value="P:response to toxic substance"/>
    <property type="evidence" value="ECO:0007669"/>
    <property type="project" value="UniProtKB-KW"/>
</dbReference>
<dbReference type="GO" id="GO:0046210">
    <property type="term" value="P:nitric oxide catabolic process"/>
    <property type="evidence" value="ECO:0007669"/>
    <property type="project" value="TreeGrafter"/>
</dbReference>
<dbReference type="Gene3D" id="2.40.30.10">
    <property type="entry name" value="Translation factors"/>
    <property type="match status" value="1"/>
</dbReference>
<dbReference type="InterPro" id="IPR017927">
    <property type="entry name" value="FAD-bd_FR_type"/>
</dbReference>
<dbReference type="InterPro" id="IPR017938">
    <property type="entry name" value="Riboflavin_synthase-like_b-brl"/>
</dbReference>
<dbReference type="SUPFAM" id="SSF52343">
    <property type="entry name" value="Ferredoxin reductase-like, C-terminal NADP-linked domain"/>
    <property type="match status" value="1"/>
</dbReference>
<evidence type="ECO:0000256" key="3">
    <source>
        <dbReference type="ARBA" id="ARBA00012229"/>
    </source>
</evidence>
<dbReference type="SUPFAM" id="SSF63380">
    <property type="entry name" value="Riboflavin synthase domain-like"/>
    <property type="match status" value="1"/>
</dbReference>
<dbReference type="CDD" id="cd06184">
    <property type="entry name" value="flavohem_like_fad_nad_binding"/>
    <property type="match status" value="1"/>
</dbReference>
<keyword evidence="6 14" id="KW-0561">Oxygen transport</keyword>
<evidence type="ECO:0000256" key="7">
    <source>
        <dbReference type="ARBA" id="ARBA00022723"/>
    </source>
</evidence>
<evidence type="ECO:0000256" key="6">
    <source>
        <dbReference type="ARBA" id="ARBA00022621"/>
    </source>
</evidence>
<dbReference type="PROSITE" id="PS01033">
    <property type="entry name" value="GLOBIN"/>
    <property type="match status" value="1"/>
</dbReference>
<dbReference type="SUPFAM" id="SSF46458">
    <property type="entry name" value="Globin-like"/>
    <property type="match status" value="1"/>
</dbReference>
<evidence type="ECO:0000256" key="4">
    <source>
        <dbReference type="ARBA" id="ARBA00022575"/>
    </source>
</evidence>
<feature type="domain" description="Globin" evidence="15">
    <location>
        <begin position="1"/>
        <end position="142"/>
    </location>
</feature>
<feature type="domain" description="FAD-binding FR-type" evidence="16">
    <location>
        <begin position="156"/>
        <end position="259"/>
    </location>
</feature>
<evidence type="ECO:0000259" key="15">
    <source>
        <dbReference type="PROSITE" id="PS01033"/>
    </source>
</evidence>
<dbReference type="EMBL" id="CP015243">
    <property type="protein sequence ID" value="ANF56463.1"/>
    <property type="molecule type" value="Genomic_DNA"/>
</dbReference>
<protein>
    <recommendedName>
        <fullName evidence="3">nitric oxide dioxygenase</fullName>
        <ecNumber evidence="3">1.14.12.17</ecNumber>
    </recommendedName>
</protein>
<gene>
    <name evidence="17" type="ORF">A5892_02425</name>
</gene>
<dbReference type="GO" id="GO:0008941">
    <property type="term" value="F:nitric oxide dioxygenase NAD(P)H activity"/>
    <property type="evidence" value="ECO:0007669"/>
    <property type="project" value="UniProtKB-EC"/>
</dbReference>
<comment type="function">
    <text evidence="11">Is involved in NO detoxification in an aerobic process, termed nitric oxide dioxygenase (NOD) reaction that utilizes O(2) and NAD(P)H to convert NO to nitrate, which protects the bacterium from various noxious nitrogen compounds. Therefore, plays a central role in the inducible response to nitrosative stress.</text>
</comment>
<dbReference type="InterPro" id="IPR008333">
    <property type="entry name" value="Cbr1-like_FAD-bd_dom"/>
</dbReference>
<keyword evidence="18" id="KW-1185">Reference proteome</keyword>
<evidence type="ECO:0000256" key="8">
    <source>
        <dbReference type="ARBA" id="ARBA00022857"/>
    </source>
</evidence>
<evidence type="ECO:0000256" key="11">
    <source>
        <dbReference type="ARBA" id="ARBA00025094"/>
    </source>
</evidence>
<accession>A0A172YB40</accession>
<comment type="cofactor">
    <cofactor evidence="1">
        <name>heme b</name>
        <dbReference type="ChEBI" id="CHEBI:60344"/>
    </cofactor>
</comment>
<evidence type="ECO:0000256" key="13">
    <source>
        <dbReference type="ARBA" id="ARBA00049433"/>
    </source>
</evidence>
<dbReference type="PROSITE" id="PS51384">
    <property type="entry name" value="FAD_FR"/>
    <property type="match status" value="1"/>
</dbReference>
<evidence type="ECO:0000313" key="18">
    <source>
        <dbReference type="Proteomes" id="UP000077875"/>
    </source>
</evidence>
<dbReference type="GO" id="GO:0019825">
    <property type="term" value="F:oxygen binding"/>
    <property type="evidence" value="ECO:0007669"/>
    <property type="project" value="InterPro"/>
</dbReference>
<dbReference type="InterPro" id="IPR012292">
    <property type="entry name" value="Globin/Proto"/>
</dbReference>
<keyword evidence="10" id="KW-0520">NAD</keyword>
<dbReference type="InterPro" id="IPR039261">
    <property type="entry name" value="FNR_nucleotide-bd"/>
</dbReference>
<dbReference type="GO" id="GO:0071500">
    <property type="term" value="P:cellular response to nitrosative stress"/>
    <property type="evidence" value="ECO:0007669"/>
    <property type="project" value="TreeGrafter"/>
</dbReference>
<dbReference type="Gene3D" id="3.40.50.80">
    <property type="entry name" value="Nucleotide-binding domain of ferredoxin-NADP reductase (FNR) module"/>
    <property type="match status" value="1"/>
</dbReference>
<dbReference type="KEGG" id="haa:A5892_02425"/>
<evidence type="ECO:0000256" key="10">
    <source>
        <dbReference type="ARBA" id="ARBA00023027"/>
    </source>
</evidence>
<reference evidence="17 18" key="1">
    <citation type="submission" date="2016-04" db="EMBL/GenBank/DDBJ databases">
        <title>Complete Genome Sequence of Halotalea alkalilenta IHB B 13600.</title>
        <authorList>
            <person name="Swarnkar M.K."/>
            <person name="Sharma A."/>
            <person name="Kaushal K."/>
            <person name="Soni R."/>
            <person name="Rana S."/>
            <person name="Singh A.K."/>
            <person name="Gulati A."/>
        </authorList>
    </citation>
    <scope>NUCLEOTIDE SEQUENCE [LARGE SCALE GENOMIC DNA]</scope>
    <source>
        <strain evidence="17 18">IHB B 13600</strain>
    </source>
</reference>
<evidence type="ECO:0000256" key="9">
    <source>
        <dbReference type="ARBA" id="ARBA00023004"/>
    </source>
</evidence>
<dbReference type="AlphaFoldDB" id="A0A172YB40"/>
<dbReference type="PANTHER" id="PTHR43396:SF3">
    <property type="entry name" value="FLAVOHEMOPROTEIN"/>
    <property type="match status" value="1"/>
</dbReference>
<organism evidence="17 18">
    <name type="scientific">Halotalea alkalilenta</name>
    <dbReference type="NCBI Taxonomy" id="376489"/>
    <lineage>
        <taxon>Bacteria</taxon>
        <taxon>Pseudomonadati</taxon>
        <taxon>Pseudomonadota</taxon>
        <taxon>Gammaproteobacteria</taxon>
        <taxon>Oceanospirillales</taxon>
        <taxon>Halomonadaceae</taxon>
        <taxon>Halotalea</taxon>
    </lineage>
</organism>
<keyword evidence="8" id="KW-0521">NADP</keyword>
<dbReference type="GO" id="GO:0005344">
    <property type="term" value="F:oxygen carrier activity"/>
    <property type="evidence" value="ECO:0007669"/>
    <property type="project" value="UniProtKB-KW"/>
</dbReference>
<dbReference type="InterPro" id="IPR009050">
    <property type="entry name" value="Globin-like_sf"/>
</dbReference>
<dbReference type="Proteomes" id="UP000077875">
    <property type="component" value="Chromosome"/>
</dbReference>
<keyword evidence="7" id="KW-0479">Metal-binding</keyword>
<sequence length="398" mass="43527">MPTLIQETLISQTAAFVAEHLERITARFYPLLFDRHPEVVAMFNPAHQRSGAQPRALARMVLEYVIARQDPRCADAVIAPAVHKHVSLSVRPEHYPLVGDCLLDAVGEVLGEVLGEPLDAEVAVAWRALYDELAERMIGAERRQYQALAASSGGWQGLRPFQLVARVDEADGIASFHLAPRDGGAILAGEPGQYLSVVAEIDGQRHPRQYSLTSDRDAAHYRISVRRHPQGVVSRYLHDRLEIGDTLLLSPPTGLLTLDQGDGPVVLISAGIGQTPMLGLAKRALAFGRRVVYLHGARDPQHHAFADETAALAGLWPERFTPVTRYSRGGDPALRGRIDGALLDCYLPSREALPSCYFVGPAGFMAEIERLLAERGVAEDRRRHEWFGASQGLAASLG</sequence>
<dbReference type="Gene3D" id="1.10.490.10">
    <property type="entry name" value="Globins"/>
    <property type="match status" value="1"/>
</dbReference>
<keyword evidence="5 14" id="KW-0349">Heme</keyword>
<keyword evidence="14" id="KW-0813">Transport</keyword>
<dbReference type="GO" id="GO:0071949">
    <property type="term" value="F:FAD binding"/>
    <property type="evidence" value="ECO:0007669"/>
    <property type="project" value="TreeGrafter"/>
</dbReference>
<dbReference type="PRINTS" id="PR00409">
    <property type="entry name" value="PHDIOXRDTASE"/>
</dbReference>
<proteinExistence type="inferred from homology"/>
<name>A0A172YB40_9GAMM</name>
<keyword evidence="9" id="KW-0408">Iron</keyword>
<dbReference type="PANTHER" id="PTHR43396">
    <property type="entry name" value="FLAVOHEMOPROTEIN"/>
    <property type="match status" value="1"/>
</dbReference>
<dbReference type="GO" id="GO:0020037">
    <property type="term" value="F:heme binding"/>
    <property type="evidence" value="ECO:0007669"/>
    <property type="project" value="InterPro"/>
</dbReference>
<dbReference type="GO" id="GO:0046872">
    <property type="term" value="F:metal ion binding"/>
    <property type="evidence" value="ECO:0007669"/>
    <property type="project" value="UniProtKB-KW"/>
</dbReference>
<dbReference type="STRING" id="376489.A5892_02425"/>
<dbReference type="Pfam" id="PF00970">
    <property type="entry name" value="FAD_binding_6"/>
    <property type="match status" value="1"/>
</dbReference>
<evidence type="ECO:0000313" key="17">
    <source>
        <dbReference type="EMBL" id="ANF56463.1"/>
    </source>
</evidence>
<dbReference type="RefSeq" id="WP_064121444.1">
    <property type="nucleotide sequence ID" value="NZ_CP015243.1"/>
</dbReference>
<dbReference type="Pfam" id="PF00042">
    <property type="entry name" value="Globin"/>
    <property type="match status" value="1"/>
</dbReference>
<comment type="catalytic activity">
    <reaction evidence="13">
        <text>2 nitric oxide + NADPH + 2 O2 = 2 nitrate + NADP(+) + H(+)</text>
        <dbReference type="Rhea" id="RHEA:19465"/>
        <dbReference type="ChEBI" id="CHEBI:15378"/>
        <dbReference type="ChEBI" id="CHEBI:15379"/>
        <dbReference type="ChEBI" id="CHEBI:16480"/>
        <dbReference type="ChEBI" id="CHEBI:17632"/>
        <dbReference type="ChEBI" id="CHEBI:57783"/>
        <dbReference type="ChEBI" id="CHEBI:58349"/>
        <dbReference type="EC" id="1.14.12.17"/>
    </reaction>
</comment>
<evidence type="ECO:0000259" key="16">
    <source>
        <dbReference type="PROSITE" id="PS51384"/>
    </source>
</evidence>